<dbReference type="CDD" id="cd03214">
    <property type="entry name" value="ABC_Iron-Siderophores_B12_Hemin"/>
    <property type="match status" value="1"/>
</dbReference>
<comment type="caution">
    <text evidence="4">The sequence shown here is derived from an EMBL/GenBank/DDBJ whole genome shotgun (WGS) entry which is preliminary data.</text>
</comment>
<keyword evidence="1" id="KW-0547">Nucleotide-binding</keyword>
<dbReference type="GeneID" id="301141307"/>
<sequence>MKLIMEDICHSIMETSIVEDISIQIETGKFIGIIGPNGSGKSTILKIASRILNPDKGSVQLDNYYLDQLPFKKTAQKMAVVSQETSLTFDFSVQEIVWMGRYPYKKLFQSDTAEDENIVSEALERVGLNGYENRNFMSLSGGEKQRVLIARALAQQAEIIILDEPTNHLDIRHQLQLMELVKKLNITVVAALHDLNIASMYCDYLYVIQDGRSVMSGTPENVLTKGKIRKVFGVETEVIMHPVTKKPHITYLTHI</sequence>
<feature type="domain" description="ABC transporter" evidence="3">
    <location>
        <begin position="3"/>
        <end position="235"/>
    </location>
</feature>
<dbReference type="Pfam" id="PF00005">
    <property type="entry name" value="ABC_tran"/>
    <property type="match status" value="1"/>
</dbReference>
<protein>
    <submittedName>
        <fullName evidence="4">Heme ABC transporter ATP-binding protein</fullName>
    </submittedName>
</protein>
<organism evidence="4 5">
    <name type="scientific">Metabacillus fastidiosus</name>
    <dbReference type="NCBI Taxonomy" id="1458"/>
    <lineage>
        <taxon>Bacteria</taxon>
        <taxon>Bacillati</taxon>
        <taxon>Bacillota</taxon>
        <taxon>Bacilli</taxon>
        <taxon>Bacillales</taxon>
        <taxon>Bacillaceae</taxon>
        <taxon>Metabacillus</taxon>
    </lineage>
</organism>
<dbReference type="EMBL" id="JARTFS010000013">
    <property type="protein sequence ID" value="MED4402936.1"/>
    <property type="molecule type" value="Genomic_DNA"/>
</dbReference>
<dbReference type="PANTHER" id="PTHR42794">
    <property type="entry name" value="HEMIN IMPORT ATP-BINDING PROTEIN HMUV"/>
    <property type="match status" value="1"/>
</dbReference>
<reference evidence="4 5" key="1">
    <citation type="submission" date="2023-03" db="EMBL/GenBank/DDBJ databases">
        <title>Bacillus Genome Sequencing.</title>
        <authorList>
            <person name="Dunlap C."/>
        </authorList>
    </citation>
    <scope>NUCLEOTIDE SEQUENCE [LARGE SCALE GENOMIC DNA]</scope>
    <source>
        <strain evidence="4 5">NRS-1717</strain>
    </source>
</reference>
<evidence type="ECO:0000256" key="1">
    <source>
        <dbReference type="ARBA" id="ARBA00022741"/>
    </source>
</evidence>
<dbReference type="Gene3D" id="3.40.50.300">
    <property type="entry name" value="P-loop containing nucleotide triphosphate hydrolases"/>
    <property type="match status" value="1"/>
</dbReference>
<evidence type="ECO:0000259" key="3">
    <source>
        <dbReference type="PROSITE" id="PS50893"/>
    </source>
</evidence>
<dbReference type="InterPro" id="IPR027417">
    <property type="entry name" value="P-loop_NTPase"/>
</dbReference>
<dbReference type="SMART" id="SM00382">
    <property type="entry name" value="AAA"/>
    <property type="match status" value="1"/>
</dbReference>
<dbReference type="PANTHER" id="PTHR42794:SF2">
    <property type="entry name" value="ABC TRANSPORTER ATP-BINDING PROTEIN"/>
    <property type="match status" value="1"/>
</dbReference>
<dbReference type="GO" id="GO:0005524">
    <property type="term" value="F:ATP binding"/>
    <property type="evidence" value="ECO:0007669"/>
    <property type="project" value="UniProtKB-KW"/>
</dbReference>
<dbReference type="SUPFAM" id="SSF52540">
    <property type="entry name" value="P-loop containing nucleoside triphosphate hydrolases"/>
    <property type="match status" value="1"/>
</dbReference>
<keyword evidence="2 4" id="KW-0067">ATP-binding</keyword>
<evidence type="ECO:0000256" key="2">
    <source>
        <dbReference type="ARBA" id="ARBA00022840"/>
    </source>
</evidence>
<dbReference type="RefSeq" id="WP_066229903.1">
    <property type="nucleotide sequence ID" value="NZ_JARTFQ010000004.1"/>
</dbReference>
<dbReference type="PROSITE" id="PS50893">
    <property type="entry name" value="ABC_TRANSPORTER_2"/>
    <property type="match status" value="1"/>
</dbReference>
<evidence type="ECO:0000313" key="5">
    <source>
        <dbReference type="Proteomes" id="UP001342826"/>
    </source>
</evidence>
<evidence type="ECO:0000313" key="4">
    <source>
        <dbReference type="EMBL" id="MED4402936.1"/>
    </source>
</evidence>
<dbReference type="InterPro" id="IPR003593">
    <property type="entry name" value="AAA+_ATPase"/>
</dbReference>
<dbReference type="NCBIfam" id="NF010068">
    <property type="entry name" value="PRK13548.1"/>
    <property type="match status" value="1"/>
</dbReference>
<dbReference type="PROSITE" id="PS00211">
    <property type="entry name" value="ABC_TRANSPORTER_1"/>
    <property type="match status" value="1"/>
</dbReference>
<dbReference type="Proteomes" id="UP001342826">
    <property type="component" value="Unassembled WGS sequence"/>
</dbReference>
<dbReference type="InterPro" id="IPR017871">
    <property type="entry name" value="ABC_transporter-like_CS"/>
</dbReference>
<keyword evidence="5" id="KW-1185">Reference proteome</keyword>
<name>A0ABU6P0S8_9BACI</name>
<accession>A0ABU6P0S8</accession>
<proteinExistence type="predicted"/>
<gene>
    <name evidence="4" type="ORF">P9271_16650</name>
</gene>
<dbReference type="InterPro" id="IPR003439">
    <property type="entry name" value="ABC_transporter-like_ATP-bd"/>
</dbReference>